<keyword evidence="2" id="KW-1185">Reference proteome</keyword>
<name>A7I7L9_METB6</name>
<dbReference type="AlphaFoldDB" id="A7I7L9"/>
<organism evidence="1 2">
    <name type="scientific">Methanoregula boonei (strain DSM 21154 / JCM 14090 / 6A8)</name>
    <dbReference type="NCBI Taxonomy" id="456442"/>
    <lineage>
        <taxon>Archaea</taxon>
        <taxon>Methanobacteriati</taxon>
        <taxon>Methanobacteriota</taxon>
        <taxon>Stenosarchaea group</taxon>
        <taxon>Methanomicrobia</taxon>
        <taxon>Methanomicrobiales</taxon>
        <taxon>Methanoregulaceae</taxon>
        <taxon>Methanoregula</taxon>
    </lineage>
</organism>
<protein>
    <submittedName>
        <fullName evidence="1">Metallophosphoesterase</fullName>
    </submittedName>
</protein>
<dbReference type="eggNOG" id="arCOG01154">
    <property type="taxonomic scope" value="Archaea"/>
</dbReference>
<gene>
    <name evidence="1" type="ordered locus">Mboo_1212</name>
</gene>
<sequence>MCLSCRSLIFFLQRFLVSILTACGKYTGTFVWANVSMGKTYLVEIRLARTRWRIKELSRAITQQFGVGHYRERHPHVTLFGPFTLGEFVCEQDLLDTIATCAAPYGAIPFTIGEWERRDGVHGGVVAFSILPSPDFVELATGLSRALTRITTSLNPWDQDPGLKWYHATIANHLPPGKAGAIMAGLPAGTQLASDDLSPPHPFFSPMRAFFAALSGPIRHFLNLEAVPIRPVLLDDAGIRITVMRENEILGEYDLMQQRWLAPEEIPDDRSWQESMARYRVSAGFERSGQFPHPPGKVFLISDLHLGHANIIRYCSRPFVPSDVDEMDRVLVANWNYTISPGDRVYFLGDLRYGKGARTEKEYKSLLNGTVTYIGGNHDRDTGETVSSARIACNGMDFLLVHDPAEAPSGYTGWVIHGHHHNNDLRAFPYIDPERKQINVSAEVVGYFPVSLQEICRTLKETVLPSGKSLLLRYPYTAISRDGTDGRNVQRDE</sequence>
<dbReference type="HOGENOM" id="CLU_049846_0_0_2"/>
<dbReference type="STRING" id="456442.Mboo_1212"/>
<dbReference type="KEGG" id="mbn:Mboo_1212"/>
<reference evidence="2" key="1">
    <citation type="journal article" date="2015" name="Microbiology">
        <title>Genome of Methanoregula boonei 6A8 reveals adaptations to oligotrophic peatland environments.</title>
        <authorList>
            <person name="Braeuer S."/>
            <person name="Cadillo-Quiroz H."/>
            <person name="Kyrpides N."/>
            <person name="Woyke T."/>
            <person name="Goodwin L."/>
            <person name="Detter C."/>
            <person name="Podell S."/>
            <person name="Yavitt J.B."/>
            <person name="Zinder S.H."/>
        </authorList>
    </citation>
    <scope>NUCLEOTIDE SEQUENCE [LARGE SCALE GENOMIC DNA]</scope>
    <source>
        <strain evidence="2">DSM 21154 / JCM 14090 / 6A8</strain>
    </source>
</reference>
<dbReference type="Pfam" id="PF13563">
    <property type="entry name" value="2_5_RNA_ligase2"/>
    <property type="match status" value="1"/>
</dbReference>
<accession>A7I7L9</accession>
<dbReference type="InterPro" id="IPR029052">
    <property type="entry name" value="Metallo-depent_PP-like"/>
</dbReference>
<evidence type="ECO:0000313" key="2">
    <source>
        <dbReference type="Proteomes" id="UP000002408"/>
    </source>
</evidence>
<evidence type="ECO:0000313" key="1">
    <source>
        <dbReference type="EMBL" id="ABS55730.1"/>
    </source>
</evidence>
<dbReference type="Proteomes" id="UP000002408">
    <property type="component" value="Chromosome"/>
</dbReference>
<proteinExistence type="predicted"/>
<dbReference type="Gene3D" id="3.60.21.10">
    <property type="match status" value="1"/>
</dbReference>
<dbReference type="EMBL" id="CP000780">
    <property type="protein sequence ID" value="ABS55730.1"/>
    <property type="molecule type" value="Genomic_DNA"/>
</dbReference>
<dbReference type="SUPFAM" id="SSF56300">
    <property type="entry name" value="Metallo-dependent phosphatases"/>
    <property type="match status" value="1"/>
</dbReference>